<dbReference type="EMBL" id="CCSB01000005">
    <property type="protein sequence ID" value="CDZ79493.1"/>
    <property type="molecule type" value="Genomic_DNA"/>
</dbReference>
<dbReference type="Proteomes" id="UP000044071">
    <property type="component" value="Unassembled WGS sequence"/>
</dbReference>
<evidence type="ECO:0000313" key="1">
    <source>
        <dbReference type="EMBL" id="CDZ79493.1"/>
    </source>
</evidence>
<evidence type="ECO:0000313" key="2">
    <source>
        <dbReference type="Proteomes" id="UP000044071"/>
    </source>
</evidence>
<dbReference type="RefSeq" id="WP_044012860.1">
    <property type="nucleotide sequence ID" value="NZ_CCVW01000005.1"/>
</dbReference>
<gene>
    <name evidence="1" type="ORF">BN59_03811</name>
</gene>
<proteinExistence type="predicted"/>
<sequence length="110" mass="12815">MATTSQDIFKAVLGKAFENPHSRPNILLVSELPEKIHRETYYIIQKKDSPLEIVYVTDTLNSNELQIKDETEFLQEVLSLLKGKNEARLSKNDLASLMRQYSPHPHFRFR</sequence>
<protein>
    <submittedName>
        <fullName evidence="1">Uncharacterized protein</fullName>
    </submittedName>
</protein>
<accession>A0A078L6G3</accession>
<organism evidence="1 2">
    <name type="scientific">Legionella massiliensis</name>
    <dbReference type="NCBI Taxonomy" id="1034943"/>
    <lineage>
        <taxon>Bacteria</taxon>
        <taxon>Pseudomonadati</taxon>
        <taxon>Pseudomonadota</taxon>
        <taxon>Gammaproteobacteria</taxon>
        <taxon>Legionellales</taxon>
        <taxon>Legionellaceae</taxon>
        <taxon>Legionella</taxon>
    </lineage>
</organism>
<dbReference type="STRING" id="1034943.BN59_03811"/>
<name>A0A078L6G3_9GAMM</name>
<reference evidence="1 2" key="1">
    <citation type="submission" date="2014-06" db="EMBL/GenBank/DDBJ databases">
        <authorList>
            <person name="Urmite Genomes Urmite Genomes"/>
        </authorList>
    </citation>
    <scope>NUCLEOTIDE SEQUENCE [LARGE SCALE GENOMIC DNA]</scope>
</reference>
<keyword evidence="2" id="KW-1185">Reference proteome</keyword>
<dbReference type="AlphaFoldDB" id="A0A078L6G3"/>